<dbReference type="GeneID" id="40074442"/>
<dbReference type="RefSeq" id="YP_009598740.1">
    <property type="nucleotide sequence ID" value="NC_041911.1"/>
</dbReference>
<evidence type="ECO:0000313" key="2">
    <source>
        <dbReference type="Proteomes" id="UP000222831"/>
    </source>
</evidence>
<keyword evidence="2" id="KW-1185">Reference proteome</keyword>
<accession>A0A1L7N0M7</accession>
<name>A0A1L7N0M7_9CAUD</name>
<organism evidence="1 2">
    <name type="scientific">Ralstonia phage RP12</name>
    <dbReference type="NCBI Taxonomy" id="1923889"/>
    <lineage>
        <taxon>Viruses</taxon>
        <taxon>Duplodnaviria</taxon>
        <taxon>Heunggongvirae</taxon>
        <taxon>Uroviricota</taxon>
        <taxon>Caudoviricetes</taxon>
        <taxon>Chimalliviridae</taxon>
        <taxon>Ripduovirus</taxon>
        <taxon>Ripduovirus RP12</taxon>
    </lineage>
</organism>
<sequence length="182" mass="21158">MTRKAAVSKYTSGTKSAMGFSTETDGIDHINIHSMGKTELGQALSHFAHTPFTHPYFGPFYSMEGFWYWARSGFKEDKLRYLSGFRAKQVGKTLDYHWYKDFKEDIIAANYQKIIQHDRIRELMIESELPFDHYYTFGPTGVHVTPQSTDWLVKGFEDIRLALQEGVVPSVWLDAEKRYLKK</sequence>
<dbReference type="InterPro" id="IPR037238">
    <property type="entry name" value="YbiA-like_sf"/>
</dbReference>
<dbReference type="OrthoDB" id="10952at10239"/>
<dbReference type="EMBL" id="AP017924">
    <property type="protein sequence ID" value="BAW19021.1"/>
    <property type="molecule type" value="Genomic_DNA"/>
</dbReference>
<protein>
    <submittedName>
        <fullName evidence="1">Uncharacterized protein</fullName>
    </submittedName>
</protein>
<dbReference type="KEGG" id="vg:40074442"/>
<dbReference type="SUPFAM" id="SSF143990">
    <property type="entry name" value="YbiA-like"/>
    <property type="match status" value="1"/>
</dbReference>
<dbReference type="Proteomes" id="UP000222831">
    <property type="component" value="Segment"/>
</dbReference>
<evidence type="ECO:0000313" key="1">
    <source>
        <dbReference type="EMBL" id="BAW19021.1"/>
    </source>
</evidence>
<proteinExistence type="predicted"/>
<reference evidence="1 2" key="1">
    <citation type="submission" date="2016-12" db="EMBL/GenBank/DDBJ databases">
        <title>Characterization of two jumbo phages RP12 and RP31 infecting the phytopathogen Ralstonia solanacearum.</title>
        <authorList>
            <person name="Kawasaki T."/>
            <person name="Yoshikawa G."/>
            <person name="Ogata H."/>
            <person name="Yamada T."/>
        </authorList>
    </citation>
    <scope>NUCLEOTIDE SEQUENCE [LARGE SCALE GENOMIC DNA]</scope>
    <source>
        <strain evidence="1 2">RP12</strain>
    </source>
</reference>